<proteinExistence type="predicted"/>
<reference evidence="1 2" key="1">
    <citation type="submission" date="2017-09" db="EMBL/GenBank/DDBJ databases">
        <title>Depth-based differentiation of microbial function through sediment-hosted aquifers and enrichment of novel symbionts in the deep terrestrial subsurface.</title>
        <authorList>
            <person name="Probst A.J."/>
            <person name="Ladd B."/>
            <person name="Jarett J.K."/>
            <person name="Geller-Mcgrath D.E."/>
            <person name="Sieber C.M."/>
            <person name="Emerson J.B."/>
            <person name="Anantharaman K."/>
            <person name="Thomas B.C."/>
            <person name="Malmstrom R."/>
            <person name="Stieglmeier M."/>
            <person name="Klingl A."/>
            <person name="Woyke T."/>
            <person name="Ryan C.M."/>
            <person name="Banfield J.F."/>
        </authorList>
    </citation>
    <scope>NUCLEOTIDE SEQUENCE [LARGE SCALE GENOMIC DNA]</scope>
    <source>
        <strain evidence="1">CG23_combo_of_CG06-09_8_20_14_all_54_14</strain>
    </source>
</reference>
<evidence type="ECO:0000313" key="1">
    <source>
        <dbReference type="EMBL" id="PIP30165.1"/>
    </source>
</evidence>
<comment type="caution">
    <text evidence="1">The sequence shown here is derived from an EMBL/GenBank/DDBJ whole genome shotgun (WGS) entry which is preliminary data.</text>
</comment>
<organism evidence="1 2">
    <name type="scientific">Candidatus Jorgensenbacteria bacterium CG23_combo_of_CG06-09_8_20_14_all_54_14</name>
    <dbReference type="NCBI Taxonomy" id="1974595"/>
    <lineage>
        <taxon>Bacteria</taxon>
        <taxon>Candidatus Joergenseniibacteriota</taxon>
    </lineage>
</organism>
<dbReference type="AlphaFoldDB" id="A0A2G9ZAG3"/>
<accession>A0A2G9ZAG3</accession>
<evidence type="ECO:0000313" key="2">
    <source>
        <dbReference type="Proteomes" id="UP000228812"/>
    </source>
</evidence>
<evidence type="ECO:0008006" key="3">
    <source>
        <dbReference type="Google" id="ProtNLM"/>
    </source>
</evidence>
<dbReference type="EMBL" id="PCRZ01000002">
    <property type="protein sequence ID" value="PIP30165.1"/>
    <property type="molecule type" value="Genomic_DNA"/>
</dbReference>
<sequence>MTVQQLLEKAKIQKIGKTPVVVLPLDVWQSIEEQLEELEMRFSNPFRKKIAKARAEKKFYSSAEAKKLLKI</sequence>
<gene>
    <name evidence="1" type="ORF">COX26_00110</name>
</gene>
<name>A0A2G9ZAG3_9BACT</name>
<dbReference type="Proteomes" id="UP000228812">
    <property type="component" value="Unassembled WGS sequence"/>
</dbReference>
<protein>
    <recommendedName>
        <fullName evidence="3">Prevent-host-death protein</fullName>
    </recommendedName>
</protein>